<keyword evidence="2" id="KW-1185">Reference proteome</keyword>
<protein>
    <recommendedName>
        <fullName evidence="3">CoA-dependent acyltransferase</fullName>
    </recommendedName>
</protein>
<dbReference type="PANTHER" id="PTHR42034:SF1">
    <property type="entry name" value="CONDENSATION DOMAIN-CONTAINING PROTEIN"/>
    <property type="match status" value="1"/>
</dbReference>
<dbReference type="RefSeq" id="XP_024678755.1">
    <property type="nucleotide sequence ID" value="XM_024829225.1"/>
</dbReference>
<evidence type="ECO:0000313" key="1">
    <source>
        <dbReference type="EMBL" id="PKX90160.1"/>
    </source>
</evidence>
<dbReference type="Proteomes" id="UP000234474">
    <property type="component" value="Unassembled WGS sequence"/>
</dbReference>
<dbReference type="OMA" id="RTIRYIN"/>
<accession>A0A2I1BXQ5</accession>
<dbReference type="Gene3D" id="3.30.559.10">
    <property type="entry name" value="Chloramphenicol acetyltransferase-like domain"/>
    <property type="match status" value="1"/>
</dbReference>
<comment type="caution">
    <text evidence="1">The sequence shown here is derived from an EMBL/GenBank/DDBJ whole genome shotgun (WGS) entry which is preliminary data.</text>
</comment>
<gene>
    <name evidence="1" type="ORF">P174DRAFT_454268</name>
</gene>
<proteinExistence type="predicted"/>
<dbReference type="PANTHER" id="PTHR42034">
    <property type="entry name" value="CHROMOSOME 7, WHOLE GENOME SHOTGUN SEQUENCE-RELATED"/>
    <property type="match status" value="1"/>
</dbReference>
<dbReference type="InterPro" id="IPR023213">
    <property type="entry name" value="CAT-like_dom_sf"/>
</dbReference>
<evidence type="ECO:0008006" key="3">
    <source>
        <dbReference type="Google" id="ProtNLM"/>
    </source>
</evidence>
<dbReference type="Gene3D" id="3.30.559.30">
    <property type="entry name" value="Nonribosomal peptide synthetase, condensation domain"/>
    <property type="match status" value="1"/>
</dbReference>
<dbReference type="EMBL" id="MSZS01000008">
    <property type="protein sequence ID" value="PKX90160.1"/>
    <property type="molecule type" value="Genomic_DNA"/>
</dbReference>
<dbReference type="GeneID" id="36536551"/>
<sequence length="635" mass="71165">MSQQTDLQWQQVSPARWERGIDEVEQFYTSLAKSYEGSGRNFFAITGFVSFSVKTDDGVSEEETRRKVEDALRKAWVHLRFDHPTIASRVEWDSDRKPCRKIYESPAGQDALQSWLETTFLTISNGVSGLEWCNSDPPVPKLPTLFLIWPSPRVEGLLQGDLVLRAHHDIIDGVGTLMLFDNLFTHAARAYKRGSDYPLPCFGIEYANLSPPFRVAAGLQPSMSPEQRERFESVMAYNAFMKQNRMEIASVPFKRGEHLPGKHQRVAINLPIQQTTAILSACRRLGLSVTHAYHAAIAIAVRDLQERRDSVRLVRYINYCLINERGHCLSPYDTLLHAAAVYHSVSCRLLIVDTTVPSITDSSSPTEVSREEFLRVTKTVREFYHQMRRDKDHIQMIPSWFASNTIPYPHDNATSPVPEPNQSPSVSISSLGVVDNVISPSHGAFELDTPWVTGEELGTGLGLFLGTWKGVLTLSAAYNDAWHEKEEVVRFIERCNVIVVQGLGLSKDDLIISAKVHVLTKLSPSTVCCACASFLAYTLTASLQPVRAVLDSDVAVHARHFFIEGSLPRLSHGVSLVLYTNIVSTISPSELSPASSPRQYALLSHELYKPSCLFSRRIVSSQLRCLRIVTAVRWQ</sequence>
<reference evidence="2" key="1">
    <citation type="journal article" date="2018" name="Proc. Natl. Acad. Sci. U.S.A.">
        <title>Linking secondary metabolites to gene clusters through genome sequencing of six diverse Aspergillus species.</title>
        <authorList>
            <person name="Kaerboelling I."/>
            <person name="Vesth T.C."/>
            <person name="Frisvad J.C."/>
            <person name="Nybo J.L."/>
            <person name="Theobald S."/>
            <person name="Kuo A."/>
            <person name="Bowyer P."/>
            <person name="Matsuda Y."/>
            <person name="Mondo S."/>
            <person name="Lyhne E.K."/>
            <person name="Kogle M.E."/>
            <person name="Clum A."/>
            <person name="Lipzen A."/>
            <person name="Salamov A."/>
            <person name="Ngan C.Y."/>
            <person name="Daum C."/>
            <person name="Chiniquy J."/>
            <person name="Barry K."/>
            <person name="LaButti K."/>
            <person name="Haridas S."/>
            <person name="Simmons B.A."/>
            <person name="Magnuson J.K."/>
            <person name="Mortensen U.H."/>
            <person name="Larsen T.O."/>
            <person name="Grigoriev I.V."/>
            <person name="Baker S.E."/>
            <person name="Andersen M.R."/>
        </authorList>
    </citation>
    <scope>NUCLEOTIDE SEQUENCE [LARGE SCALE GENOMIC DNA]</scope>
    <source>
        <strain evidence="2">IBT 16806</strain>
    </source>
</reference>
<evidence type="ECO:0000313" key="2">
    <source>
        <dbReference type="Proteomes" id="UP000234474"/>
    </source>
</evidence>
<name>A0A2I1BXQ5_ASPN1</name>
<dbReference type="STRING" id="1392255.A0A2I1BXQ5"/>
<dbReference type="AlphaFoldDB" id="A0A2I1BXQ5"/>
<organism evidence="1 2">
    <name type="scientific">Aspergillus novofumigatus (strain IBT 16806)</name>
    <dbReference type="NCBI Taxonomy" id="1392255"/>
    <lineage>
        <taxon>Eukaryota</taxon>
        <taxon>Fungi</taxon>
        <taxon>Dikarya</taxon>
        <taxon>Ascomycota</taxon>
        <taxon>Pezizomycotina</taxon>
        <taxon>Eurotiomycetes</taxon>
        <taxon>Eurotiomycetidae</taxon>
        <taxon>Eurotiales</taxon>
        <taxon>Aspergillaceae</taxon>
        <taxon>Aspergillus</taxon>
        <taxon>Aspergillus subgen. Fumigati</taxon>
    </lineage>
</organism>
<dbReference type="VEuPathDB" id="FungiDB:P174DRAFT_454268"/>
<dbReference type="OrthoDB" id="2548233at2759"/>